<feature type="transmembrane region" description="Helical" evidence="1">
    <location>
        <begin position="315"/>
        <end position="335"/>
    </location>
</feature>
<reference evidence="2" key="1">
    <citation type="submission" date="2016-03" db="EMBL/GenBank/DDBJ databases">
        <title>Mechanisms controlling the formation of the plant cell surface in tip-growing cells are functionally conserved among land plants.</title>
        <authorList>
            <person name="Honkanen S."/>
            <person name="Jones V.A."/>
            <person name="Morieri G."/>
            <person name="Champion C."/>
            <person name="Hetherington A.J."/>
            <person name="Kelly S."/>
            <person name="Saint-Marcoux D."/>
            <person name="Proust H."/>
            <person name="Prescott H."/>
            <person name="Dolan L."/>
        </authorList>
    </citation>
    <scope>NUCLEOTIDE SEQUENCE [LARGE SCALE GENOMIC DNA]</scope>
    <source>
        <tissue evidence="2">Whole gametophyte</tissue>
    </source>
</reference>
<evidence type="ECO:0000313" key="2">
    <source>
        <dbReference type="EMBL" id="OAE27731.1"/>
    </source>
</evidence>
<dbReference type="EMBL" id="LVLJ01001842">
    <property type="protein sequence ID" value="OAE27731.1"/>
    <property type="molecule type" value="Genomic_DNA"/>
</dbReference>
<organism evidence="2 3">
    <name type="scientific">Marchantia polymorpha subsp. ruderalis</name>
    <dbReference type="NCBI Taxonomy" id="1480154"/>
    <lineage>
        <taxon>Eukaryota</taxon>
        <taxon>Viridiplantae</taxon>
        <taxon>Streptophyta</taxon>
        <taxon>Embryophyta</taxon>
        <taxon>Marchantiophyta</taxon>
        <taxon>Marchantiopsida</taxon>
        <taxon>Marchantiidae</taxon>
        <taxon>Marchantiales</taxon>
        <taxon>Marchantiaceae</taxon>
        <taxon>Marchantia</taxon>
    </lineage>
</organism>
<keyword evidence="1" id="KW-0472">Membrane</keyword>
<evidence type="ECO:0000313" key="3">
    <source>
        <dbReference type="Proteomes" id="UP000077202"/>
    </source>
</evidence>
<sequence length="338" mass="37723">MHRSGLELELLCRVHSRAGVHMIIEKFLLIAQWEGCREAQMVGDRSIGCADMREPAGNLGGRAAMETSACAGKTRICLYVTDVEAGIMYPEMEVVFRDATECTTASIKEAEDKREEQIFHPEMEKVFGDNTHWATLTDLEAVQKMTQSRGKSKSVGRSKSFDHFNTKRDVLEALHSWWNSIDSINCKPKRLMILALWFIAVAVLLMMILVCCIIVFVFTSVVLWGPMVGIIFFWLLPYCEQAQAQAPAYIAGLLTVCSAAICGFFFVVVVTDDSYVYKHALPDAWGTLCDMSGYSFSCIAAQHLIGYALFQAAHVCLFIVVGLACYAMSSLWCFFCSD</sequence>
<feature type="transmembrane region" description="Helical" evidence="1">
    <location>
        <begin position="191"/>
        <end position="216"/>
    </location>
</feature>
<proteinExistence type="predicted"/>
<dbReference type="Proteomes" id="UP000077202">
    <property type="component" value="Unassembled WGS sequence"/>
</dbReference>
<dbReference type="AlphaFoldDB" id="A0A176W542"/>
<protein>
    <submittedName>
        <fullName evidence="2">Uncharacterized protein</fullName>
    </submittedName>
</protein>
<accession>A0A176W542</accession>
<gene>
    <name evidence="2" type="ORF">AXG93_4193s1310</name>
</gene>
<feature type="transmembrane region" description="Helical" evidence="1">
    <location>
        <begin position="246"/>
        <end position="271"/>
    </location>
</feature>
<comment type="caution">
    <text evidence="2">The sequence shown here is derived from an EMBL/GenBank/DDBJ whole genome shotgun (WGS) entry which is preliminary data.</text>
</comment>
<evidence type="ECO:0000256" key="1">
    <source>
        <dbReference type="SAM" id="Phobius"/>
    </source>
</evidence>
<keyword evidence="1" id="KW-0812">Transmembrane</keyword>
<keyword evidence="1" id="KW-1133">Transmembrane helix</keyword>
<keyword evidence="3" id="KW-1185">Reference proteome</keyword>
<feature type="transmembrane region" description="Helical" evidence="1">
    <location>
        <begin position="222"/>
        <end position="239"/>
    </location>
</feature>
<name>A0A176W542_MARPO</name>